<sequence length="161" mass="16902">MTSLRPFVLTLLLALPAALPAQTSIDLGGVTADPDAPVEITADSLTVNRDDGSAVFEGEVRIGQGDLRIAATRVEVRYDDATGDIARLDASGGVTLATADEQAEAQRAEYDLVAGTLTLIGEVLLTQGQSALSAERMVVNLDDGTARMEGRVTTIFRQDGQ</sequence>
<comment type="caution">
    <text evidence="6">The sequence shown here is derived from an EMBL/GenBank/DDBJ whole genome shotgun (WGS) entry which is preliminary data.</text>
</comment>
<keyword evidence="3" id="KW-0574">Periplasm</keyword>
<dbReference type="NCBIfam" id="TIGR03002">
    <property type="entry name" value="outer_YhbN_LptA"/>
    <property type="match status" value="1"/>
</dbReference>
<reference evidence="6 7" key="1">
    <citation type="submission" date="2018-10" db="EMBL/GenBank/DDBJ databases">
        <title>Histidinibacterium lentulum gen. nov., sp. nov., a marine bacterium from the culture broth of Picochlorum sp. 122.</title>
        <authorList>
            <person name="Wang G."/>
        </authorList>
    </citation>
    <scope>NUCLEOTIDE SEQUENCE [LARGE SCALE GENOMIC DNA]</scope>
    <source>
        <strain evidence="6 7">B17</strain>
    </source>
</reference>
<dbReference type="Pfam" id="PF03968">
    <property type="entry name" value="LptD_N"/>
    <property type="match status" value="1"/>
</dbReference>
<dbReference type="RefSeq" id="WP_123641601.1">
    <property type="nucleotide sequence ID" value="NZ_ML119083.1"/>
</dbReference>
<evidence type="ECO:0000256" key="2">
    <source>
        <dbReference type="ARBA" id="ARBA00022729"/>
    </source>
</evidence>
<feature type="chain" id="PRO_5018323539" evidence="4">
    <location>
        <begin position="22"/>
        <end position="161"/>
    </location>
</feature>
<organism evidence="6 7">
    <name type="scientific">Histidinibacterium lentulum</name>
    <dbReference type="NCBI Taxonomy" id="2480588"/>
    <lineage>
        <taxon>Bacteria</taxon>
        <taxon>Pseudomonadati</taxon>
        <taxon>Pseudomonadota</taxon>
        <taxon>Alphaproteobacteria</taxon>
        <taxon>Rhodobacterales</taxon>
        <taxon>Paracoccaceae</taxon>
        <taxon>Histidinibacterium</taxon>
    </lineage>
</organism>
<dbReference type="Gene3D" id="2.60.450.10">
    <property type="entry name" value="Lipopolysaccharide (LPS) transport protein A like domain"/>
    <property type="match status" value="1"/>
</dbReference>
<evidence type="ECO:0000256" key="1">
    <source>
        <dbReference type="ARBA" id="ARBA00022448"/>
    </source>
</evidence>
<keyword evidence="1" id="KW-0813">Transport</keyword>
<evidence type="ECO:0000256" key="4">
    <source>
        <dbReference type="SAM" id="SignalP"/>
    </source>
</evidence>
<dbReference type="GO" id="GO:0009279">
    <property type="term" value="C:cell outer membrane"/>
    <property type="evidence" value="ECO:0007669"/>
    <property type="project" value="TreeGrafter"/>
</dbReference>
<evidence type="ECO:0000256" key="3">
    <source>
        <dbReference type="ARBA" id="ARBA00022764"/>
    </source>
</evidence>
<dbReference type="AlphaFoldDB" id="A0A3N2R6C8"/>
<evidence type="ECO:0000313" key="7">
    <source>
        <dbReference type="Proteomes" id="UP000268016"/>
    </source>
</evidence>
<dbReference type="PANTHER" id="PTHR36504">
    <property type="entry name" value="LIPOPOLYSACCHARIDE EXPORT SYSTEM PROTEIN LPTA"/>
    <property type="match status" value="1"/>
</dbReference>
<gene>
    <name evidence="6" type="primary">lptA</name>
    <name evidence="6" type="ORF">EAT49_07095</name>
</gene>
<dbReference type="OrthoDB" id="9811926at2"/>
<evidence type="ECO:0000313" key="6">
    <source>
        <dbReference type="EMBL" id="ROU03052.1"/>
    </source>
</evidence>
<accession>A0A3N2R6C8</accession>
<feature type="domain" description="Organic solvent tolerance-like N-terminal" evidence="5">
    <location>
        <begin position="39"/>
        <end position="144"/>
    </location>
</feature>
<dbReference type="InterPro" id="IPR014340">
    <property type="entry name" value="LptA"/>
</dbReference>
<protein>
    <submittedName>
        <fullName evidence="6">Lipopolysaccharide transport periplasmic protein LptA</fullName>
    </submittedName>
</protein>
<evidence type="ECO:0000259" key="5">
    <source>
        <dbReference type="Pfam" id="PF03968"/>
    </source>
</evidence>
<dbReference type="GO" id="GO:0001530">
    <property type="term" value="F:lipopolysaccharide binding"/>
    <property type="evidence" value="ECO:0007669"/>
    <property type="project" value="InterPro"/>
</dbReference>
<dbReference type="GO" id="GO:0017089">
    <property type="term" value="F:glycolipid transfer activity"/>
    <property type="evidence" value="ECO:0007669"/>
    <property type="project" value="TreeGrafter"/>
</dbReference>
<keyword evidence="7" id="KW-1185">Reference proteome</keyword>
<dbReference type="GO" id="GO:0030288">
    <property type="term" value="C:outer membrane-bounded periplasmic space"/>
    <property type="evidence" value="ECO:0007669"/>
    <property type="project" value="TreeGrafter"/>
</dbReference>
<dbReference type="InterPro" id="IPR005653">
    <property type="entry name" value="OstA-like_N"/>
</dbReference>
<dbReference type="GO" id="GO:0015920">
    <property type="term" value="P:lipopolysaccharide transport"/>
    <property type="evidence" value="ECO:0007669"/>
    <property type="project" value="InterPro"/>
</dbReference>
<keyword evidence="2 4" id="KW-0732">Signal</keyword>
<name>A0A3N2R6C8_9RHOB</name>
<dbReference type="EMBL" id="RDRB01000003">
    <property type="protein sequence ID" value="ROU03052.1"/>
    <property type="molecule type" value="Genomic_DNA"/>
</dbReference>
<dbReference type="InterPro" id="IPR052037">
    <property type="entry name" value="LPS_export_LptA"/>
</dbReference>
<feature type="signal peptide" evidence="4">
    <location>
        <begin position="1"/>
        <end position="21"/>
    </location>
</feature>
<proteinExistence type="predicted"/>
<dbReference type="Proteomes" id="UP000268016">
    <property type="component" value="Unassembled WGS sequence"/>
</dbReference>
<dbReference type="PANTHER" id="PTHR36504:SF1">
    <property type="entry name" value="LIPOPOLYSACCHARIDE EXPORT SYSTEM PROTEIN LPTA"/>
    <property type="match status" value="1"/>
</dbReference>